<dbReference type="GeneID" id="756515"/>
<feature type="domain" description="C2H2-type" evidence="14">
    <location>
        <begin position="367"/>
        <end position="394"/>
    </location>
</feature>
<evidence type="ECO:0000256" key="8">
    <source>
        <dbReference type="ARBA" id="ARBA00023163"/>
    </source>
</evidence>
<dbReference type="PANTHER" id="PTHR23235">
    <property type="entry name" value="KRUEPPEL-LIKE TRANSCRIPTION FACTOR"/>
    <property type="match status" value="1"/>
</dbReference>
<protein>
    <recommendedName>
        <fullName evidence="14">C2H2-type domain-containing protein</fullName>
    </recommendedName>
</protein>
<reference evidence="16" key="1">
    <citation type="submission" date="2015-02" db="EMBL/GenBank/DDBJ databases">
        <title>Genome sequencing for Strongylocentrotus purpuratus.</title>
        <authorList>
            <person name="Murali S."/>
            <person name="Liu Y."/>
            <person name="Vee V."/>
            <person name="English A."/>
            <person name="Wang M."/>
            <person name="Skinner E."/>
            <person name="Han Y."/>
            <person name="Muzny D.M."/>
            <person name="Worley K.C."/>
            <person name="Gibbs R.A."/>
        </authorList>
    </citation>
    <scope>NUCLEOTIDE SEQUENCE</scope>
</reference>
<evidence type="ECO:0000313" key="15">
    <source>
        <dbReference type="EnsemblMetazoa" id="XP_003725948"/>
    </source>
</evidence>
<feature type="compositionally biased region" description="Low complexity" evidence="13">
    <location>
        <begin position="391"/>
        <end position="410"/>
    </location>
</feature>
<comment type="subcellular location">
    <subcellularLocation>
        <location evidence="1">Nucleus</location>
    </subcellularLocation>
</comment>
<comment type="similarity">
    <text evidence="11">Belongs to the Sp1 C2H2-type zinc-finger protein family.</text>
</comment>
<dbReference type="OrthoDB" id="6365676at2759"/>
<feature type="domain" description="C2H2-type" evidence="14">
    <location>
        <begin position="337"/>
        <end position="366"/>
    </location>
</feature>
<dbReference type="GO" id="GO:0005634">
    <property type="term" value="C:nucleus"/>
    <property type="evidence" value="ECO:0007669"/>
    <property type="project" value="UniProtKB-SubCell"/>
</dbReference>
<dbReference type="SUPFAM" id="SSF57667">
    <property type="entry name" value="beta-beta-alpha zinc fingers"/>
    <property type="match status" value="2"/>
</dbReference>
<dbReference type="Gene3D" id="3.30.160.60">
    <property type="entry name" value="Classic Zinc Finger"/>
    <property type="match status" value="3"/>
</dbReference>
<keyword evidence="8" id="KW-0804">Transcription</keyword>
<keyword evidence="7" id="KW-0238">DNA-binding</keyword>
<evidence type="ECO:0000256" key="2">
    <source>
        <dbReference type="ARBA" id="ARBA00022723"/>
    </source>
</evidence>
<dbReference type="PROSITE" id="PS50157">
    <property type="entry name" value="ZINC_FINGER_C2H2_2"/>
    <property type="match status" value="3"/>
</dbReference>
<keyword evidence="2" id="KW-0479">Metal-binding</keyword>
<dbReference type="SMART" id="SM00355">
    <property type="entry name" value="ZnF_C2H2"/>
    <property type="match status" value="3"/>
</dbReference>
<dbReference type="Proteomes" id="UP000007110">
    <property type="component" value="Unassembled WGS sequence"/>
</dbReference>
<dbReference type="GO" id="GO:0006357">
    <property type="term" value="P:regulation of transcription by RNA polymerase II"/>
    <property type="evidence" value="ECO:0000318"/>
    <property type="project" value="GO_Central"/>
</dbReference>
<dbReference type="InterPro" id="IPR013087">
    <property type="entry name" value="Znf_C2H2_type"/>
</dbReference>
<evidence type="ECO:0000256" key="9">
    <source>
        <dbReference type="ARBA" id="ARBA00023242"/>
    </source>
</evidence>
<evidence type="ECO:0000256" key="10">
    <source>
        <dbReference type="ARBA" id="ARBA00037677"/>
    </source>
</evidence>
<feature type="compositionally biased region" description="Low complexity" evidence="13">
    <location>
        <begin position="422"/>
        <end position="449"/>
    </location>
</feature>
<accession>A0A7M7GKK9</accession>
<evidence type="ECO:0000256" key="11">
    <source>
        <dbReference type="ARBA" id="ARBA00038409"/>
    </source>
</evidence>
<reference evidence="15" key="2">
    <citation type="submission" date="2021-01" db="UniProtKB">
        <authorList>
            <consortium name="EnsemblMetazoa"/>
        </authorList>
    </citation>
    <scope>IDENTIFICATION</scope>
</reference>
<dbReference type="AlphaFoldDB" id="A0A7M7GKK9"/>
<dbReference type="GO" id="GO:0000981">
    <property type="term" value="F:DNA-binding transcription factor activity, RNA polymerase II-specific"/>
    <property type="evidence" value="ECO:0000318"/>
    <property type="project" value="GO_Central"/>
</dbReference>
<dbReference type="FunFam" id="3.30.160.60:FF:000026">
    <property type="entry name" value="Transcription factor Sp3"/>
    <property type="match status" value="1"/>
</dbReference>
<sequence>MQEPSRKGRPPLAMLAATCDRVAEGSPESFPDPPKAKGFHPFKRTTPTMSGLTAEHAASRFAHMAAPGSMLGASLPYPLAPSSSLTSPFSGELFFSRKTEPRIPIATETAKSNTSPYGHKTGFSSETEHLAGILPPHLCGHSAYESWLKAATSASMLSRENGVHGFSPAFWSLPGAQASLLDLHSSAGTLPSHFGKMPTCSSASDCSALALSHSVLPYPPLTTTNPHLFSPSQLFPPSSYNSFLPPGYDIMSLTEMRSSFFGPAGLGLSLSRAGRRYSGRATCDCPNCQENERLAAAGQPLRKKNVHSCHIPGCGKIYGKTSHLKAHLRWHTGERPFVCNWLFCGKRFTRSDELQRHLRTHTGEKRFSCPTCNKRFMRSDHLSKHVKTHQNNNNNSGNDNGGNADSKAAGETGKMSPIKKLASVGSSEAESSPSGTEGSPSPVSTGPGPISMSVPQSAALKVASP</sequence>
<evidence type="ECO:0000256" key="12">
    <source>
        <dbReference type="PROSITE-ProRule" id="PRU00042"/>
    </source>
</evidence>
<proteinExistence type="inferred from homology"/>
<dbReference type="PANTHER" id="PTHR23235:SF177">
    <property type="entry name" value="C2H2-TYPE DOMAIN-CONTAINING PROTEIN"/>
    <property type="match status" value="1"/>
</dbReference>
<keyword evidence="16" id="KW-1185">Reference proteome</keyword>
<dbReference type="FunFam" id="3.30.160.60:FF:000014">
    <property type="entry name" value="Transcription factor Sp3"/>
    <property type="match status" value="1"/>
</dbReference>
<evidence type="ECO:0000256" key="1">
    <source>
        <dbReference type="ARBA" id="ARBA00004123"/>
    </source>
</evidence>
<dbReference type="CDD" id="cd22547">
    <property type="entry name" value="SP6-9-like_N"/>
    <property type="match status" value="1"/>
</dbReference>
<feature type="region of interest" description="Disordered" evidence="13">
    <location>
        <begin position="382"/>
        <end position="465"/>
    </location>
</feature>
<dbReference type="FunFam" id="3.30.160.60:FF:000077">
    <property type="entry name" value="Sp8 transcription factor"/>
    <property type="match status" value="1"/>
</dbReference>
<comment type="function">
    <text evidence="10">Transcription factor which plays a key role in limb development. Positively regulates FGF8 expression in the apical ectodermal ridge (AER) and contributes to limb outgrowth in embryos.</text>
</comment>
<name>A0A7M7GKK9_STRPU</name>
<dbReference type="InParanoid" id="A0A7M7GKK9"/>
<keyword evidence="3" id="KW-0677">Repeat</keyword>
<keyword evidence="6" id="KW-0805">Transcription regulation</keyword>
<dbReference type="GO" id="GO:0008270">
    <property type="term" value="F:zinc ion binding"/>
    <property type="evidence" value="ECO:0007669"/>
    <property type="project" value="UniProtKB-KW"/>
</dbReference>
<keyword evidence="4 12" id="KW-0863">Zinc-finger</keyword>
<dbReference type="GO" id="GO:0000978">
    <property type="term" value="F:RNA polymerase II cis-regulatory region sequence-specific DNA binding"/>
    <property type="evidence" value="ECO:0000318"/>
    <property type="project" value="GO_Central"/>
</dbReference>
<organism evidence="15 16">
    <name type="scientific">Strongylocentrotus purpuratus</name>
    <name type="common">Purple sea urchin</name>
    <dbReference type="NCBI Taxonomy" id="7668"/>
    <lineage>
        <taxon>Eukaryota</taxon>
        <taxon>Metazoa</taxon>
        <taxon>Echinodermata</taxon>
        <taxon>Eleutherozoa</taxon>
        <taxon>Echinozoa</taxon>
        <taxon>Echinoidea</taxon>
        <taxon>Euechinoidea</taxon>
        <taxon>Echinacea</taxon>
        <taxon>Camarodonta</taxon>
        <taxon>Echinidea</taxon>
        <taxon>Strongylocentrotidae</taxon>
        <taxon>Strongylocentrotus</taxon>
    </lineage>
</organism>
<evidence type="ECO:0000259" key="14">
    <source>
        <dbReference type="PROSITE" id="PS50157"/>
    </source>
</evidence>
<dbReference type="FunCoup" id="A0A7M7GKK9">
    <property type="interactions" value="297"/>
</dbReference>
<evidence type="ECO:0000256" key="13">
    <source>
        <dbReference type="SAM" id="MobiDB-lite"/>
    </source>
</evidence>
<evidence type="ECO:0000313" key="16">
    <source>
        <dbReference type="Proteomes" id="UP000007110"/>
    </source>
</evidence>
<evidence type="ECO:0000256" key="4">
    <source>
        <dbReference type="ARBA" id="ARBA00022771"/>
    </source>
</evidence>
<evidence type="ECO:0000256" key="5">
    <source>
        <dbReference type="ARBA" id="ARBA00022833"/>
    </source>
</evidence>
<dbReference type="PROSITE" id="PS00028">
    <property type="entry name" value="ZINC_FINGER_C2H2_1"/>
    <property type="match status" value="3"/>
</dbReference>
<keyword evidence="9" id="KW-0539">Nucleus</keyword>
<dbReference type="KEGG" id="spu:756515"/>
<dbReference type="Pfam" id="PF00096">
    <property type="entry name" value="zf-C2H2"/>
    <property type="match status" value="3"/>
</dbReference>
<feature type="domain" description="C2H2-type" evidence="14">
    <location>
        <begin position="307"/>
        <end position="336"/>
    </location>
</feature>
<keyword evidence="5" id="KW-0862">Zinc</keyword>
<evidence type="ECO:0000256" key="6">
    <source>
        <dbReference type="ARBA" id="ARBA00023015"/>
    </source>
</evidence>
<dbReference type="InterPro" id="IPR036236">
    <property type="entry name" value="Znf_C2H2_sf"/>
</dbReference>
<evidence type="ECO:0000256" key="7">
    <source>
        <dbReference type="ARBA" id="ARBA00023125"/>
    </source>
</evidence>
<evidence type="ECO:0000256" key="3">
    <source>
        <dbReference type="ARBA" id="ARBA00022737"/>
    </source>
</evidence>
<dbReference type="OMA" id="KMPTCST"/>
<dbReference type="RefSeq" id="XP_003725948.1">
    <property type="nucleotide sequence ID" value="XM_003725900.3"/>
</dbReference>
<dbReference type="EnsemblMetazoa" id="XM_003725900">
    <property type="protein sequence ID" value="XP_003725948"/>
    <property type="gene ID" value="LOC756515"/>
</dbReference>